<dbReference type="EMBL" id="VAUP01000035">
    <property type="protein sequence ID" value="TLX41770.1"/>
    <property type="molecule type" value="Genomic_DNA"/>
</dbReference>
<reference evidence="4 5" key="1">
    <citation type="submission" date="2019-05" db="EMBL/GenBank/DDBJ databases">
        <authorList>
            <person name="Zhou X."/>
        </authorList>
    </citation>
    <scope>NUCLEOTIDE SEQUENCE [LARGE SCALE GENOMIC DNA]</scope>
    <source>
        <strain evidence="4 5">DSM 432</strain>
    </source>
</reference>
<dbReference type="Proteomes" id="UP000305131">
    <property type="component" value="Unassembled WGS sequence"/>
</dbReference>
<dbReference type="RefSeq" id="WP_138400635.1">
    <property type="nucleotide sequence ID" value="NZ_JBAFVI010000005.1"/>
</dbReference>
<dbReference type="Gene3D" id="1.10.443.10">
    <property type="entry name" value="Intergrase catalytic core"/>
    <property type="match status" value="1"/>
</dbReference>
<dbReference type="AlphaFoldDB" id="A0A6C1KC68"/>
<proteinExistence type="inferred from homology"/>
<keyword evidence="2" id="KW-0229">DNA integration</keyword>
<name>A0A6C1KC68_XANAU</name>
<evidence type="ECO:0000256" key="3">
    <source>
        <dbReference type="ARBA" id="ARBA00023172"/>
    </source>
</evidence>
<dbReference type="GO" id="GO:0003677">
    <property type="term" value="F:DNA binding"/>
    <property type="evidence" value="ECO:0007669"/>
    <property type="project" value="InterPro"/>
</dbReference>
<evidence type="ECO:0000256" key="1">
    <source>
        <dbReference type="ARBA" id="ARBA00008857"/>
    </source>
</evidence>
<gene>
    <name evidence="4" type="ORF">FBQ73_16775</name>
</gene>
<dbReference type="OrthoDB" id="9795573at2"/>
<organism evidence="4 5">
    <name type="scientific">Xanthobacter autotrophicus</name>
    <dbReference type="NCBI Taxonomy" id="280"/>
    <lineage>
        <taxon>Bacteria</taxon>
        <taxon>Pseudomonadati</taxon>
        <taxon>Pseudomonadota</taxon>
        <taxon>Alphaproteobacteria</taxon>
        <taxon>Hyphomicrobiales</taxon>
        <taxon>Xanthobacteraceae</taxon>
        <taxon>Xanthobacter</taxon>
    </lineage>
</organism>
<dbReference type="InterPro" id="IPR011010">
    <property type="entry name" value="DNA_brk_join_enz"/>
</dbReference>
<dbReference type="GO" id="GO:0006310">
    <property type="term" value="P:DNA recombination"/>
    <property type="evidence" value="ECO:0007669"/>
    <property type="project" value="UniProtKB-KW"/>
</dbReference>
<dbReference type="GeneID" id="95775109"/>
<dbReference type="PANTHER" id="PTHR30629:SF2">
    <property type="entry name" value="PROPHAGE INTEGRASE INTS-RELATED"/>
    <property type="match status" value="1"/>
</dbReference>
<evidence type="ECO:0000313" key="5">
    <source>
        <dbReference type="Proteomes" id="UP000305131"/>
    </source>
</evidence>
<dbReference type="SUPFAM" id="SSF56349">
    <property type="entry name" value="DNA breaking-rejoining enzymes"/>
    <property type="match status" value="1"/>
</dbReference>
<dbReference type="InterPro" id="IPR013762">
    <property type="entry name" value="Integrase-like_cat_sf"/>
</dbReference>
<evidence type="ECO:0000256" key="2">
    <source>
        <dbReference type="ARBA" id="ARBA00022908"/>
    </source>
</evidence>
<evidence type="ECO:0008006" key="6">
    <source>
        <dbReference type="Google" id="ProtNLM"/>
    </source>
</evidence>
<dbReference type="InterPro" id="IPR050808">
    <property type="entry name" value="Phage_Integrase"/>
</dbReference>
<protein>
    <recommendedName>
        <fullName evidence="6">Integrase</fullName>
    </recommendedName>
</protein>
<comment type="caution">
    <text evidence="4">The sequence shown here is derived from an EMBL/GenBank/DDBJ whole genome shotgun (WGS) entry which is preliminary data.</text>
</comment>
<dbReference type="PANTHER" id="PTHR30629">
    <property type="entry name" value="PROPHAGE INTEGRASE"/>
    <property type="match status" value="1"/>
</dbReference>
<evidence type="ECO:0000313" key="4">
    <source>
        <dbReference type="EMBL" id="TLX41770.1"/>
    </source>
</evidence>
<keyword evidence="3" id="KW-0233">DNA recombination</keyword>
<dbReference type="GO" id="GO:0015074">
    <property type="term" value="P:DNA integration"/>
    <property type="evidence" value="ECO:0007669"/>
    <property type="project" value="UniProtKB-KW"/>
</dbReference>
<comment type="similarity">
    <text evidence="1">Belongs to the 'phage' integrase family.</text>
</comment>
<sequence>MHKARLKADPAAKPMPHWTLHDLRRTGATMMNESPPLGLGMQPHIVEAILNHVSGTRAGVAGIYNRALYLAEKTAALEAWGRYVVRLAA</sequence>
<accession>A0A6C1KC68</accession>